<evidence type="ECO:0000313" key="4">
    <source>
        <dbReference type="Proteomes" id="UP001165122"/>
    </source>
</evidence>
<feature type="compositionally biased region" description="Basic residues" evidence="2">
    <location>
        <begin position="32"/>
        <end position="44"/>
    </location>
</feature>
<evidence type="ECO:0000313" key="3">
    <source>
        <dbReference type="EMBL" id="GMI00667.1"/>
    </source>
</evidence>
<feature type="region of interest" description="Disordered" evidence="2">
    <location>
        <begin position="777"/>
        <end position="805"/>
    </location>
</feature>
<dbReference type="OrthoDB" id="10344629at2759"/>
<keyword evidence="4" id="KW-1185">Reference proteome</keyword>
<feature type="region of interest" description="Disordered" evidence="2">
    <location>
        <begin position="237"/>
        <end position="286"/>
    </location>
</feature>
<organism evidence="3 4">
    <name type="scientific">Triparma laevis f. longispina</name>
    <dbReference type="NCBI Taxonomy" id="1714387"/>
    <lineage>
        <taxon>Eukaryota</taxon>
        <taxon>Sar</taxon>
        <taxon>Stramenopiles</taxon>
        <taxon>Ochrophyta</taxon>
        <taxon>Bolidophyceae</taxon>
        <taxon>Parmales</taxon>
        <taxon>Triparmaceae</taxon>
        <taxon>Triparma</taxon>
    </lineage>
</organism>
<feature type="compositionally biased region" description="Polar residues" evidence="2">
    <location>
        <begin position="1"/>
        <end position="16"/>
    </location>
</feature>
<evidence type="ECO:0000256" key="1">
    <source>
        <dbReference type="SAM" id="Coils"/>
    </source>
</evidence>
<feature type="compositionally biased region" description="Basic and acidic residues" evidence="2">
    <location>
        <begin position="795"/>
        <end position="804"/>
    </location>
</feature>
<dbReference type="Proteomes" id="UP001165122">
    <property type="component" value="Unassembled WGS sequence"/>
</dbReference>
<evidence type="ECO:0000256" key="2">
    <source>
        <dbReference type="SAM" id="MobiDB-lite"/>
    </source>
</evidence>
<name>A0A9W7C628_9STRA</name>
<feature type="coiled-coil region" evidence="1">
    <location>
        <begin position="629"/>
        <end position="659"/>
    </location>
</feature>
<protein>
    <submittedName>
        <fullName evidence="3">Uncharacterized protein</fullName>
    </submittedName>
</protein>
<accession>A0A9W7C628</accession>
<proteinExistence type="predicted"/>
<feature type="compositionally biased region" description="Gly residues" evidence="2">
    <location>
        <begin position="777"/>
        <end position="793"/>
    </location>
</feature>
<dbReference type="AlphaFoldDB" id="A0A9W7C628"/>
<comment type="caution">
    <text evidence="3">The sequence shown here is derived from an EMBL/GenBank/DDBJ whole genome shotgun (WGS) entry which is preliminary data.</text>
</comment>
<feature type="region of interest" description="Disordered" evidence="2">
    <location>
        <begin position="1"/>
        <end position="107"/>
    </location>
</feature>
<dbReference type="EMBL" id="BRXW01000025">
    <property type="protein sequence ID" value="GMI00667.1"/>
    <property type="molecule type" value="Genomic_DNA"/>
</dbReference>
<sequence>MVVGTNPQPGSPYRPSSNKKSRPQSAGPSQTRHTHTHTTSKHGRPVSAKARSDRRPLSAKPAPTVTNGNRAKSAKTRPASATPTNLRPSSAKFRPQSATFTPPSLDDIFKQPKVKEVYGEARPESAVDRAFRSDMEAINKMFAAKKKSREHSKGFHKKLQQMENEIEETVKRAGEMKYMELKEKAAEGAKFRRRGLTIAINRSEGSTEPIAMNSKTLIRRVDTVTDESFNETITELMSPPRKKKPGLGQSYNATKTPHYMQKMHKKKALDVSSSKSEEESDTDSDFLITPSYAERVQEAAVLEQMIAAREINERREFRKQLEKEGRKVKGYKQSLTDKMKDSHAIHRYTESMARERDGYKSIALLCETRLQECIAHTSLVEELPDEYRTAVVCDIMLKLTPVFGRYDALITVLVKEMIRSIYKEFDHVYRGPGTDPDMLLNMGEPYFAKHRTLHAEHSLQTKMLERATKKSSHMENTLDKGKKAMKSVIRLWHGDKRAQVFRAWKSMLQYKLVSRDYTAKLFLRARKRIWFHGWRFRVLKKIHMAKLGGSSAKKGTQMVAKLSELLREYVDARKNTRLVNSMISCQIDMEKSVELLDMFHDEETDSEEEIDDQIYEKLERYVENDVERSKRLTRKFQRAANKHRELNKLEKKRRSTSTKDLFSYLTQNKKNYDQANTMEWCYMYLQSVTADNALLEQKVVQQNNIIQALKLKTDVQTFRKVLGKFGEIGGERRGGPGVRMEGTGRVKPEFESYMESYNPYMKKNVTTVKAVGVGGEVGKGGEGGGSGVHGGVNSGEEKNTEKNPPESIRMLELMTEHLRMCCERTSEVGENIKNYEMK</sequence>
<reference evidence="4" key="1">
    <citation type="journal article" date="2023" name="Commun. Biol.">
        <title>Genome analysis of Parmales, the sister group of diatoms, reveals the evolutionary specialization of diatoms from phago-mixotrophs to photoautotrophs.</title>
        <authorList>
            <person name="Ban H."/>
            <person name="Sato S."/>
            <person name="Yoshikawa S."/>
            <person name="Yamada K."/>
            <person name="Nakamura Y."/>
            <person name="Ichinomiya M."/>
            <person name="Sato N."/>
            <person name="Blanc-Mathieu R."/>
            <person name="Endo H."/>
            <person name="Kuwata A."/>
            <person name="Ogata H."/>
        </authorList>
    </citation>
    <scope>NUCLEOTIDE SEQUENCE [LARGE SCALE GENOMIC DNA]</scope>
    <source>
        <strain evidence="4">NIES 3700</strain>
    </source>
</reference>
<keyword evidence="1" id="KW-0175">Coiled coil</keyword>
<feature type="compositionally biased region" description="Polar residues" evidence="2">
    <location>
        <begin position="79"/>
        <end position="88"/>
    </location>
</feature>
<gene>
    <name evidence="3" type="ORF">TrLO_g8495</name>
</gene>